<evidence type="ECO:0000256" key="7">
    <source>
        <dbReference type="ARBA" id="ARBA00022755"/>
    </source>
</evidence>
<dbReference type="Proteomes" id="UP000838763">
    <property type="component" value="Unassembled WGS sequence"/>
</dbReference>
<organism evidence="12 13">
    <name type="scientific">Parascedosporium putredinis</name>
    <dbReference type="NCBI Taxonomy" id="1442378"/>
    <lineage>
        <taxon>Eukaryota</taxon>
        <taxon>Fungi</taxon>
        <taxon>Dikarya</taxon>
        <taxon>Ascomycota</taxon>
        <taxon>Pezizomycotina</taxon>
        <taxon>Sordariomycetes</taxon>
        <taxon>Hypocreomycetidae</taxon>
        <taxon>Microascales</taxon>
        <taxon>Microascaceae</taxon>
        <taxon>Parascedosporium</taxon>
    </lineage>
</organism>
<dbReference type="Gene3D" id="3.40.50.880">
    <property type="match status" value="1"/>
</dbReference>
<dbReference type="PANTHER" id="PTHR11922">
    <property type="entry name" value="GMP SYNTHASE-RELATED"/>
    <property type="match status" value="1"/>
</dbReference>
<dbReference type="InterPro" id="IPR001674">
    <property type="entry name" value="GMP_synth_C"/>
</dbReference>
<gene>
    <name evidence="12" type="ORF">PPNO1_LOCUS4110</name>
</gene>
<evidence type="ECO:0000256" key="3">
    <source>
        <dbReference type="ARBA" id="ARBA00021562"/>
    </source>
</evidence>
<evidence type="ECO:0000313" key="13">
    <source>
        <dbReference type="Proteomes" id="UP000838763"/>
    </source>
</evidence>
<feature type="binding site" evidence="10">
    <location>
        <begin position="224"/>
        <end position="230"/>
    </location>
    <ligand>
        <name>ATP</name>
        <dbReference type="ChEBI" id="CHEBI:30616"/>
    </ligand>
</feature>
<protein>
    <recommendedName>
        <fullName evidence="3">GMP synthase [glutamine-hydrolyzing]</fullName>
        <ecNumber evidence="2">6.3.5.2</ecNumber>
    </recommendedName>
    <alternativeName>
        <fullName evidence="9">Glutamine amidotransferase</fullName>
    </alternativeName>
</protein>
<dbReference type="OrthoDB" id="1724632at2759"/>
<dbReference type="SUPFAM" id="SSF52402">
    <property type="entry name" value="Adenine nucleotide alpha hydrolases-like"/>
    <property type="match status" value="1"/>
</dbReference>
<dbReference type="InterPro" id="IPR022310">
    <property type="entry name" value="NAD/GMP_synthase"/>
</dbReference>
<dbReference type="GO" id="GO:0005829">
    <property type="term" value="C:cytosol"/>
    <property type="evidence" value="ECO:0007669"/>
    <property type="project" value="TreeGrafter"/>
</dbReference>
<keyword evidence="13" id="KW-1185">Reference proteome</keyword>
<evidence type="ECO:0000313" key="12">
    <source>
        <dbReference type="EMBL" id="CAI4214382.1"/>
    </source>
</evidence>
<dbReference type="PROSITE" id="PS51273">
    <property type="entry name" value="GATASE_TYPE_1"/>
    <property type="match status" value="1"/>
</dbReference>
<dbReference type="InterPro" id="IPR029062">
    <property type="entry name" value="Class_I_gatase-like"/>
</dbReference>
<dbReference type="Gene3D" id="3.40.50.620">
    <property type="entry name" value="HUPs"/>
    <property type="match status" value="1"/>
</dbReference>
<sequence length="503" mass="55585">MTATPEKAQAPHKLFDLNVLAELLPCTTKLADLDFKPKGIVLSGGSLDLNHPRLTPIGPFSVYEDGAPHADPAFFDLPDTPILGVCYGLQEIAWRLASDNVIAGTEREYGYADLTPDRHGSHVDRLFEGIDGSIQVPAPRGLRHHRHDPQLPYAAIAHKDKPIFGIQAHPEVSHTPRGIELLKNFAVNICGARQHWSMSSFCEQEILRIRNLVGPNAQVIGAVSGGVDSTVAAKLMTEAIGDRFHAVLVDNGLMRLNECQQVKETLAEHLGISLTVVDASQRFLGALKGIEEPETKRKIIGNLFIDIFEEEAIRIEKEAEHTPNAGKVQWTHHNVGGLPQRMIDGQGLKLIEPLRELFKDEVRELGRQLGVHEDLVMRHPFPGPGIGVRIIGECTPERVEIARQADHIYIEMIREAGLYNEISQAYAGLDTSQAVGVMGDKRYMGYIVILRAVQTTDFMTAEAYPFDMKFLNKVAVRIVNEVQGISLVTYNVTSKPPGTIELQ</sequence>
<evidence type="ECO:0000256" key="1">
    <source>
        <dbReference type="ARBA" id="ARBA00005153"/>
    </source>
</evidence>
<name>A0A9P1M8Q4_9PEZI</name>
<evidence type="ECO:0000256" key="2">
    <source>
        <dbReference type="ARBA" id="ARBA00012746"/>
    </source>
</evidence>
<dbReference type="Pfam" id="PF00117">
    <property type="entry name" value="GATase"/>
    <property type="match status" value="1"/>
</dbReference>
<keyword evidence="4" id="KW-0436">Ligase</keyword>
<dbReference type="Gene3D" id="3.30.300.10">
    <property type="match status" value="1"/>
</dbReference>
<keyword evidence="8 10" id="KW-0067">ATP-binding</keyword>
<evidence type="ECO:0000259" key="11">
    <source>
        <dbReference type="PROSITE" id="PS51553"/>
    </source>
</evidence>
<dbReference type="PROSITE" id="PS51553">
    <property type="entry name" value="GMPS_ATP_PPASE"/>
    <property type="match status" value="1"/>
</dbReference>
<dbReference type="SUPFAM" id="SSF52317">
    <property type="entry name" value="Class I glutamine amidotransferase-like"/>
    <property type="match status" value="1"/>
</dbReference>
<dbReference type="InterPro" id="IPR014729">
    <property type="entry name" value="Rossmann-like_a/b/a_fold"/>
</dbReference>
<dbReference type="GO" id="GO:0003921">
    <property type="term" value="F:GMP synthase activity"/>
    <property type="evidence" value="ECO:0007669"/>
    <property type="project" value="InterPro"/>
</dbReference>
<evidence type="ECO:0000256" key="5">
    <source>
        <dbReference type="ARBA" id="ARBA00022741"/>
    </source>
</evidence>
<comment type="pathway">
    <text evidence="1">Purine metabolism; GMP biosynthesis; GMP from XMP (L-Gln route): step 1/1.</text>
</comment>
<evidence type="ECO:0000256" key="6">
    <source>
        <dbReference type="ARBA" id="ARBA00022749"/>
    </source>
</evidence>
<dbReference type="SUPFAM" id="SSF54810">
    <property type="entry name" value="GMP synthetase C-terminal dimerisation domain"/>
    <property type="match status" value="1"/>
</dbReference>
<dbReference type="GO" id="GO:0005524">
    <property type="term" value="F:ATP binding"/>
    <property type="evidence" value="ECO:0007669"/>
    <property type="project" value="UniProtKB-UniRule"/>
</dbReference>
<keyword evidence="7 10" id="KW-0658">Purine biosynthesis</keyword>
<dbReference type="NCBIfam" id="NF000848">
    <property type="entry name" value="PRK00074.1"/>
    <property type="match status" value="1"/>
</dbReference>
<dbReference type="Pfam" id="PF00958">
    <property type="entry name" value="GMP_synt_C"/>
    <property type="match status" value="1"/>
</dbReference>
<dbReference type="InterPro" id="IPR025777">
    <property type="entry name" value="GMPS_ATP_PPase_dom"/>
</dbReference>
<evidence type="ECO:0000256" key="4">
    <source>
        <dbReference type="ARBA" id="ARBA00022598"/>
    </source>
</evidence>
<dbReference type="NCBIfam" id="TIGR00884">
    <property type="entry name" value="guaA_Cterm"/>
    <property type="match status" value="1"/>
</dbReference>
<dbReference type="FunFam" id="3.30.300.10:FF:000002">
    <property type="entry name" value="GMP synthase [glutamine-hydrolyzing]"/>
    <property type="match status" value="1"/>
</dbReference>
<evidence type="ECO:0000256" key="8">
    <source>
        <dbReference type="ARBA" id="ARBA00022840"/>
    </source>
</evidence>
<evidence type="ECO:0000256" key="9">
    <source>
        <dbReference type="ARBA" id="ARBA00031356"/>
    </source>
</evidence>
<evidence type="ECO:0000256" key="10">
    <source>
        <dbReference type="PROSITE-ProRule" id="PRU00886"/>
    </source>
</evidence>
<feature type="domain" description="GMPS ATP-PPase" evidence="11">
    <location>
        <begin position="196"/>
        <end position="378"/>
    </location>
</feature>
<keyword evidence="6 10" id="KW-0332">GMP biosynthesis</keyword>
<keyword evidence="5 10" id="KW-0547">Nucleotide-binding</keyword>
<comment type="caution">
    <text evidence="12">The sequence shown here is derived from an EMBL/GenBank/DDBJ whole genome shotgun (WGS) entry which is preliminary data.</text>
</comment>
<dbReference type="InterPro" id="IPR017926">
    <property type="entry name" value="GATASE"/>
</dbReference>
<dbReference type="EC" id="6.3.5.2" evidence="2"/>
<dbReference type="EMBL" id="CALLCH030000011">
    <property type="protein sequence ID" value="CAI4214382.1"/>
    <property type="molecule type" value="Genomic_DNA"/>
</dbReference>
<dbReference type="CDD" id="cd01997">
    <property type="entry name" value="GMP_synthase_C"/>
    <property type="match status" value="1"/>
</dbReference>
<proteinExistence type="predicted"/>
<dbReference type="Pfam" id="PF02540">
    <property type="entry name" value="NAD_synthase"/>
    <property type="match status" value="1"/>
</dbReference>
<dbReference type="PANTHER" id="PTHR11922:SF2">
    <property type="entry name" value="GMP SYNTHASE [GLUTAMINE-HYDROLYZING]"/>
    <property type="match status" value="1"/>
</dbReference>
<dbReference type="AlphaFoldDB" id="A0A9P1M8Q4"/>
<reference evidence="12" key="1">
    <citation type="submission" date="2022-11" db="EMBL/GenBank/DDBJ databases">
        <authorList>
            <person name="Scott C."/>
            <person name="Bruce N."/>
        </authorList>
    </citation>
    <scope>NUCLEOTIDE SEQUENCE</scope>
</reference>
<accession>A0A9P1M8Q4</accession>